<dbReference type="InterPro" id="IPR001227">
    <property type="entry name" value="Ac_transferase_dom_sf"/>
</dbReference>
<dbReference type="PROSITE" id="PS00012">
    <property type="entry name" value="PHOSPHOPANTETHEINE"/>
    <property type="match status" value="1"/>
</dbReference>
<feature type="active site" description="Proton acceptor; for dehydratase activity" evidence="6">
    <location>
        <position position="2209"/>
    </location>
</feature>
<dbReference type="Gene3D" id="1.10.1200.10">
    <property type="entry name" value="ACP-like"/>
    <property type="match status" value="1"/>
</dbReference>
<feature type="active site" description="Proton donor; for dehydratase activity" evidence="6">
    <location>
        <position position="2374"/>
    </location>
</feature>
<feature type="region of interest" description="N-terminal hotdog fold" evidence="6">
    <location>
        <begin position="488"/>
        <end position="611"/>
    </location>
</feature>
<dbReference type="Gene3D" id="3.10.129.110">
    <property type="entry name" value="Polyketide synthase dehydratase"/>
    <property type="match status" value="2"/>
</dbReference>
<keyword evidence="4" id="KW-0511">Multifunctional enzyme</keyword>
<evidence type="ECO:0000313" key="11">
    <source>
        <dbReference type="Proteomes" id="UP000502508"/>
    </source>
</evidence>
<dbReference type="InterPro" id="IPR014043">
    <property type="entry name" value="Acyl_transferase_dom"/>
</dbReference>
<accession>A0A6F8XKS8</accession>
<comment type="caution">
    <text evidence="6">Lacks conserved residue(s) required for the propagation of feature annotation.</text>
</comment>
<dbReference type="InterPro" id="IPR055123">
    <property type="entry name" value="SpnB-like_Rossmann"/>
</dbReference>
<dbReference type="Gene3D" id="3.30.70.3290">
    <property type="match status" value="2"/>
</dbReference>
<evidence type="ECO:0000256" key="5">
    <source>
        <dbReference type="ARBA" id="ARBA00023315"/>
    </source>
</evidence>
<dbReference type="Gene3D" id="3.40.50.720">
    <property type="entry name" value="NAD(P)-binding Rossmann-like Domain"/>
    <property type="match status" value="1"/>
</dbReference>
<feature type="domain" description="PKS/mFAS DH" evidence="9">
    <location>
        <begin position="2177"/>
        <end position="2451"/>
    </location>
</feature>
<dbReference type="PROSITE" id="PS00606">
    <property type="entry name" value="KS3_1"/>
    <property type="match status" value="1"/>
</dbReference>
<dbReference type="EMBL" id="AP022870">
    <property type="protein sequence ID" value="BCB74417.1"/>
    <property type="molecule type" value="Genomic_DNA"/>
</dbReference>
<dbReference type="Pfam" id="PF00550">
    <property type="entry name" value="PP-binding"/>
    <property type="match status" value="1"/>
</dbReference>
<reference evidence="10 11" key="1">
    <citation type="submission" date="2020-03" db="EMBL/GenBank/DDBJ databases">
        <title>Whole genome shotgun sequence of Phytohabitans flavus NBRC 107702.</title>
        <authorList>
            <person name="Komaki H."/>
            <person name="Tamura T."/>
        </authorList>
    </citation>
    <scope>NUCLEOTIDE SEQUENCE [LARGE SCALE GENOMIC DNA]</scope>
    <source>
        <strain evidence="10 11">NBRC 107702</strain>
    </source>
</reference>
<organism evidence="10 11">
    <name type="scientific">Phytohabitans flavus</name>
    <dbReference type="NCBI Taxonomy" id="1076124"/>
    <lineage>
        <taxon>Bacteria</taxon>
        <taxon>Bacillati</taxon>
        <taxon>Actinomycetota</taxon>
        <taxon>Actinomycetes</taxon>
        <taxon>Micromonosporales</taxon>
        <taxon>Micromonosporaceae</taxon>
    </lineage>
</organism>
<dbReference type="FunFam" id="1.10.1200.10:FF:000007">
    <property type="entry name" value="Probable polyketide synthase pks17"/>
    <property type="match status" value="1"/>
</dbReference>
<dbReference type="InterPro" id="IPR020841">
    <property type="entry name" value="PKS_Beta-ketoAc_synthase_dom"/>
</dbReference>
<dbReference type="InterPro" id="IPR014030">
    <property type="entry name" value="Ketoacyl_synth_N"/>
</dbReference>
<evidence type="ECO:0000259" key="7">
    <source>
        <dbReference type="PROSITE" id="PS50075"/>
    </source>
</evidence>
<dbReference type="SUPFAM" id="SSF52151">
    <property type="entry name" value="FabD/lysophospholipase-like"/>
    <property type="match status" value="2"/>
</dbReference>
<dbReference type="InterPro" id="IPR036291">
    <property type="entry name" value="NAD(P)-bd_dom_sf"/>
</dbReference>
<dbReference type="InterPro" id="IPR020806">
    <property type="entry name" value="PKS_PP-bd"/>
</dbReference>
<dbReference type="InterPro" id="IPR020807">
    <property type="entry name" value="PKS_DH"/>
</dbReference>
<feature type="domain" description="Ketosynthase family 3 (KS3)" evidence="8">
    <location>
        <begin position="1314"/>
        <end position="1737"/>
    </location>
</feature>
<keyword evidence="1" id="KW-0596">Phosphopantetheine</keyword>
<dbReference type="GO" id="GO:0004315">
    <property type="term" value="F:3-oxoacyl-[acyl-carrier-protein] synthase activity"/>
    <property type="evidence" value="ECO:0007669"/>
    <property type="project" value="InterPro"/>
</dbReference>
<feature type="domain" description="Carrier" evidence="7">
    <location>
        <begin position="1221"/>
        <end position="1296"/>
    </location>
</feature>
<dbReference type="SUPFAM" id="SSF55048">
    <property type="entry name" value="Probable ACP-binding domain of malonyl-CoA ACP transacylase"/>
    <property type="match status" value="2"/>
</dbReference>
<keyword evidence="5" id="KW-0012">Acyltransferase</keyword>
<dbReference type="PANTHER" id="PTHR43775:SF51">
    <property type="entry name" value="INACTIVE PHENOLPHTHIOCEROL SYNTHESIS POLYKETIDE SYNTHASE TYPE I PKS1-RELATED"/>
    <property type="match status" value="1"/>
</dbReference>
<dbReference type="InterPro" id="IPR006162">
    <property type="entry name" value="Ppantetheine_attach_site"/>
</dbReference>
<evidence type="ECO:0000259" key="8">
    <source>
        <dbReference type="PROSITE" id="PS52004"/>
    </source>
</evidence>
<dbReference type="InterPro" id="IPR032821">
    <property type="entry name" value="PKS_assoc"/>
</dbReference>
<gene>
    <name evidence="10" type="ORF">Pflav_008270</name>
</gene>
<feature type="region of interest" description="N-terminal hotdog fold" evidence="6">
    <location>
        <begin position="2177"/>
        <end position="2300"/>
    </location>
</feature>
<dbReference type="PROSITE" id="PS50075">
    <property type="entry name" value="CARRIER"/>
    <property type="match status" value="1"/>
</dbReference>
<dbReference type="KEGG" id="pfla:Pflav_008270"/>
<dbReference type="CDD" id="cd00833">
    <property type="entry name" value="PKS"/>
    <property type="match status" value="1"/>
</dbReference>
<dbReference type="Pfam" id="PF22953">
    <property type="entry name" value="SpnB_Rossmann"/>
    <property type="match status" value="1"/>
</dbReference>
<dbReference type="SUPFAM" id="SSF51735">
    <property type="entry name" value="NAD(P)-binding Rossmann-fold domains"/>
    <property type="match status" value="2"/>
</dbReference>
<evidence type="ECO:0000259" key="9">
    <source>
        <dbReference type="PROSITE" id="PS52019"/>
    </source>
</evidence>
<keyword evidence="11" id="KW-1185">Reference proteome</keyword>
<dbReference type="CDD" id="cd08956">
    <property type="entry name" value="KR_3_FAS_SDR_x"/>
    <property type="match status" value="1"/>
</dbReference>
<dbReference type="InterPro" id="IPR018201">
    <property type="entry name" value="Ketoacyl_synth_AS"/>
</dbReference>
<dbReference type="SMART" id="SM00822">
    <property type="entry name" value="PKS_KR"/>
    <property type="match status" value="1"/>
</dbReference>
<dbReference type="InterPro" id="IPR013968">
    <property type="entry name" value="PKS_KR"/>
</dbReference>
<dbReference type="Gene3D" id="3.40.366.10">
    <property type="entry name" value="Malonyl-Coenzyme A Acyl Carrier Protein, domain 2"/>
    <property type="match status" value="2"/>
</dbReference>
<dbReference type="SMART" id="SM00823">
    <property type="entry name" value="PKS_PP"/>
    <property type="match status" value="1"/>
</dbReference>
<dbReference type="Proteomes" id="UP000502508">
    <property type="component" value="Chromosome"/>
</dbReference>
<dbReference type="PANTHER" id="PTHR43775">
    <property type="entry name" value="FATTY ACID SYNTHASE"/>
    <property type="match status" value="1"/>
</dbReference>
<dbReference type="SUPFAM" id="SSF53901">
    <property type="entry name" value="Thiolase-like"/>
    <property type="match status" value="1"/>
</dbReference>
<dbReference type="GO" id="GO:0031177">
    <property type="term" value="F:phosphopantetheine binding"/>
    <property type="evidence" value="ECO:0007669"/>
    <property type="project" value="InterPro"/>
</dbReference>
<dbReference type="Pfam" id="PF16197">
    <property type="entry name" value="KAsynt_C_assoc"/>
    <property type="match status" value="1"/>
</dbReference>
<dbReference type="SMART" id="SM00826">
    <property type="entry name" value="PKS_DH"/>
    <property type="match status" value="2"/>
</dbReference>
<dbReference type="SUPFAM" id="SSF47336">
    <property type="entry name" value="ACP-like"/>
    <property type="match status" value="1"/>
</dbReference>
<dbReference type="InterPro" id="IPR016036">
    <property type="entry name" value="Malonyl_transacylase_ACP-bd"/>
</dbReference>
<protein>
    <submittedName>
        <fullName evidence="10">Uncharacterized protein</fullName>
    </submittedName>
</protein>
<dbReference type="FunFam" id="3.40.47.10:FF:000019">
    <property type="entry name" value="Polyketide synthase type I"/>
    <property type="match status" value="1"/>
</dbReference>
<dbReference type="PROSITE" id="PS52019">
    <property type="entry name" value="PKS_MFAS_DH"/>
    <property type="match status" value="2"/>
</dbReference>
<sequence>MEAERQPSAGGRLLLRVSGTNAHVIIEEPGEFTPEPTAETLPPLPAQPATVVPWLVSGRSAAAVRAQATRLANHAAATGARPVDTGFSLATDRVHFMHRAAIVAEDRAEFVQRLEALARGDAAPGLVTGTTGAAGRLAVVFTGQGSQRLGMGRDLHGVLPAFTAKFDEVCAAFDGLLPRPLAEVMWSDGAALGRTQYAQPAIFAVEVALFAQFEAWGVSPDFVAGHSIGQIAAAHVSGVFTVDDAARLVAARASLMQALPAGGAMLAVRATEDEVLPHLTDLVSVAAVNGPSSVVVAGDSGQIDALEQTWRGEGRKVKRLTVSHAFHSPLMDPMLDDFAAALVGITFEQPSRPFHEPVQTADYWVGHVRRPVRFADTIAWLAEQGVGTFLEVGPDGVLSALIPECLPDGSPATVASLRGDQPELGAALTAVARLHCHGVEVDWPAVHAPWQPESTDLPTYAFQHDRYWLDAPAVLGDVASVGLAAAGHPLLGAAIGLADGDGAVLTGRISLRTHPWLAGRTVAGHILLPGAAFVELAVRAGDEVGADVLEELTLHTPLILPDRGGVQVQITVTGTDTPGRYNVTVYSRAEDGTPDWIRHVTGVLAVETETWVSETRHELAEWPPGGAEAVPVEAGEGEEAPSVWRRGDDIFVEAALPAERRGEAGGYGLHPALLEAVLSTVDEGDAVAHEWTGARLHATGAAAVRAKLSPVPDGGFAILVADDSGDPVATVERLALRPLAADQLDAARGGTVDSLFQVDWTLVNTADEPYDGWIAIGEPFDGVPGYPTLEAATTGHDGVPAAIVWRLPAPDPEAATPDAVRAATGAALDLIQAWLADTTWATTPLVAVTAGAVSVDGEPVTDLAGSAVWGLLRSAQSEHPGRLVLADLDGSPEAHAALPGAIASGEPQLAIRGTGVRAPRLARAVTPAAAPAHAWDSDGTVLVTGATGGLGGPLARHLVGTYGVRHLLLASRSGADAAGATALRDELVGLGADVRFAAVDVADRAALAALVDSIPAAHPLTAVIHAAGVVDDGVVESLTRERLDAVLRPKADGAWHLHELTAAMPLAAFVCFSSSAGTFGGPGQANYAAANAFLDGLAQHRRAQGLPALTLAWGMWAATTGMTKGLGQADLNRAARAGGALPLDEGLRLLDISLTLGCPAVVPIRLDLAGIRSQAGTGPVAPLLRGLVRTPARRAVQSGVASGGSPLAQRLAGLTREKQDQILLDLVRAQTATVLGHTSPDAVEPGLAFSEMGFDSLTAVELRNGLSAVTGLPLPATLIFDYPNPVALATHLGTRVAGAAPAAAVRIPTTIDAGEPIAIVGMSCRFPGGVSTPEELWRMLAGGVDGMSGFPSDRGWDLASLFDDSSQTGRSATADGGFLTDVSGFDPAFFGISPREATAMDPQQRLLLEASWEAFERSGVDPAGLRGSQTGVFVGTNGQDYGALLAGAPAGTEGYLMTGASSSVMSGRVSYVFGLEGPAVTVDTACSSSLVALHLAAQALRQGECDLALAGGVTVMSTPAAFVEFSRQGGLAFDGRCKAFAAGADGTGWGEGVGMLLVERLSDARRNGHQVLATLRGSAVNQDGASNGLTAPNGPSQERVIRQALASARLSPSDVDAVEAHGTGTRLGDPIEAQALLATYGQGRERPLWLGSVKSNIGHTQAAAGVAGIIKMVMAMRHGTLPRTLHVDAPTPEVDWTAGNVELLTEPVRWSPNGHPRRAGVSSFGVSGTNAHVILEEGDAPELLPVEDVAPVVPWLVSAKTEESLRGQVLRLADVATGPGVRPVDVAYTLATARARFAHRSYAVGSTVEDLRFSTGVTANRPGRLAVVFTGQGSQRLGMGRQLHGVLPVFTAKFDEVCAAFDGLLPRSLAEVMWSDADALGQTLYAQPAIFAVEVALFAQFEAWGVSPDFVAGHSIGQIAASYVSGVFDLADAARLVAARSTLMQALPSGGAMLAVRATEAEVSPHLTDLVSVAAVNGPSSVVVAGDGGQVDALEALFRAEGRQVKRLTVSHAFHSPLMDPMLDDFAAALADVTFRWPLLPTLDPIATADYWVRHVRQPVRFAETVRWLAEHGVGTFLELGPDSVLTALIPECFPEDGPVAVASLRADRDEVEAAVTALAGLHSHGVDVDWDAFFSPWQPRIVDVPTYAFQHSRYWVDPIAGAPADVAAAGLSAARHPLLGAAVSLADGDGVVLTGRLSLSTHPWLGDHVVGGGVWLPGTAFVEMAIRAGDEVGADVLEELTLQAPLVLAERGAIQVQVTVGAADDQGHRSVGVHSRPEGGDGEWTCHATGLLANTAAEARLPDLTAWPPAGAEPVSLDGWYEALADLGLRYGPWFRGLRGLWRAGDDVYVEVSLPDGQADEAARFGLHPALLDAALHGIAAGGWEGSGLSGVPFEWNGVRLHASGAGVLRARLSRLPAGGLGLLVADGSGAPVASVDSLVLRQVTATAATAGSDSLFRVDWREARCRNTPRPTRWSCSAPDSRASTHRWWKTRPAPPV</sequence>
<dbReference type="InterPro" id="IPR049551">
    <property type="entry name" value="PKS_DH_C"/>
</dbReference>
<name>A0A6F8XKS8_9ACTN</name>
<dbReference type="InterPro" id="IPR050091">
    <property type="entry name" value="PKS_NRPS_Biosynth_Enz"/>
</dbReference>
<evidence type="ECO:0000313" key="10">
    <source>
        <dbReference type="EMBL" id="BCB74417.1"/>
    </source>
</evidence>
<dbReference type="InterPro" id="IPR057326">
    <property type="entry name" value="KR_dom"/>
</dbReference>
<reference evidence="10 11" key="2">
    <citation type="submission" date="2020-03" db="EMBL/GenBank/DDBJ databases">
        <authorList>
            <person name="Ichikawa N."/>
            <person name="Kimura A."/>
            <person name="Kitahashi Y."/>
            <person name="Uohara A."/>
        </authorList>
    </citation>
    <scope>NUCLEOTIDE SEQUENCE [LARGE SCALE GENOMIC DNA]</scope>
    <source>
        <strain evidence="10 11">NBRC 107702</strain>
    </source>
</reference>
<dbReference type="InterPro" id="IPR036736">
    <property type="entry name" value="ACP-like_sf"/>
</dbReference>
<dbReference type="Pfam" id="PF21089">
    <property type="entry name" value="PKS_DH_N"/>
    <property type="match status" value="2"/>
</dbReference>
<dbReference type="InterPro" id="IPR049552">
    <property type="entry name" value="PKS_DH_N"/>
</dbReference>
<feature type="region of interest" description="C-terminal hotdog fold" evidence="6">
    <location>
        <begin position="2313"/>
        <end position="2451"/>
    </location>
</feature>
<dbReference type="InterPro" id="IPR042104">
    <property type="entry name" value="PKS_dehydratase_sf"/>
</dbReference>
<dbReference type="Pfam" id="PF00698">
    <property type="entry name" value="Acyl_transf_1"/>
    <property type="match status" value="2"/>
</dbReference>
<evidence type="ECO:0000256" key="1">
    <source>
        <dbReference type="ARBA" id="ARBA00022450"/>
    </source>
</evidence>
<keyword evidence="3" id="KW-0808">Transferase</keyword>
<feature type="region of interest" description="C-terminal hotdog fold" evidence="6">
    <location>
        <begin position="642"/>
        <end position="805"/>
    </location>
</feature>
<evidence type="ECO:0000256" key="4">
    <source>
        <dbReference type="ARBA" id="ARBA00023268"/>
    </source>
</evidence>
<dbReference type="Gene3D" id="3.40.47.10">
    <property type="match status" value="1"/>
</dbReference>
<dbReference type="Pfam" id="PF02801">
    <property type="entry name" value="Ketoacyl-synt_C"/>
    <property type="match status" value="1"/>
</dbReference>
<dbReference type="InterPro" id="IPR009081">
    <property type="entry name" value="PP-bd_ACP"/>
</dbReference>
<proteinExistence type="predicted"/>
<dbReference type="GO" id="GO:0004312">
    <property type="term" value="F:fatty acid synthase activity"/>
    <property type="evidence" value="ECO:0007669"/>
    <property type="project" value="TreeGrafter"/>
</dbReference>
<dbReference type="SMART" id="SM00827">
    <property type="entry name" value="PKS_AT"/>
    <property type="match status" value="2"/>
</dbReference>
<dbReference type="InterPro" id="IPR014031">
    <property type="entry name" value="Ketoacyl_synth_C"/>
</dbReference>
<evidence type="ECO:0000256" key="3">
    <source>
        <dbReference type="ARBA" id="ARBA00022679"/>
    </source>
</evidence>
<dbReference type="Pfam" id="PF14765">
    <property type="entry name" value="PS-DH"/>
    <property type="match status" value="1"/>
</dbReference>
<evidence type="ECO:0000256" key="6">
    <source>
        <dbReference type="PROSITE-ProRule" id="PRU01363"/>
    </source>
</evidence>
<dbReference type="InterPro" id="IPR016035">
    <property type="entry name" value="Acyl_Trfase/lysoPLipase"/>
</dbReference>
<dbReference type="SMART" id="SM00825">
    <property type="entry name" value="PKS_KS"/>
    <property type="match status" value="1"/>
</dbReference>
<dbReference type="Pfam" id="PF08659">
    <property type="entry name" value="KR"/>
    <property type="match status" value="1"/>
</dbReference>
<keyword evidence="2" id="KW-0597">Phosphoprotein</keyword>
<dbReference type="PROSITE" id="PS52004">
    <property type="entry name" value="KS3_2"/>
    <property type="match status" value="1"/>
</dbReference>
<dbReference type="Pfam" id="PF00109">
    <property type="entry name" value="ketoacyl-synt"/>
    <property type="match status" value="1"/>
</dbReference>
<dbReference type="Pfam" id="PF22621">
    <property type="entry name" value="CurL-like_PKS_C"/>
    <property type="match status" value="1"/>
</dbReference>
<dbReference type="SMART" id="SM01294">
    <property type="entry name" value="PKS_PP_betabranch"/>
    <property type="match status" value="1"/>
</dbReference>
<dbReference type="GO" id="GO:0006633">
    <property type="term" value="P:fatty acid biosynthetic process"/>
    <property type="evidence" value="ECO:0007669"/>
    <property type="project" value="InterPro"/>
</dbReference>
<feature type="domain" description="PKS/mFAS DH" evidence="9">
    <location>
        <begin position="488"/>
        <end position="805"/>
    </location>
</feature>
<dbReference type="InterPro" id="IPR016039">
    <property type="entry name" value="Thiolase-like"/>
</dbReference>
<evidence type="ECO:0000256" key="2">
    <source>
        <dbReference type="ARBA" id="ARBA00022553"/>
    </source>
</evidence>
<dbReference type="InterPro" id="IPR049900">
    <property type="entry name" value="PKS_mFAS_DH"/>
</dbReference>